<gene>
    <name evidence="2" type="ORF">MMAD_44530</name>
</gene>
<organism evidence="2 3">
    <name type="scientific">Mycolicibacterium madagascariense</name>
    <dbReference type="NCBI Taxonomy" id="212765"/>
    <lineage>
        <taxon>Bacteria</taxon>
        <taxon>Bacillati</taxon>
        <taxon>Actinomycetota</taxon>
        <taxon>Actinomycetes</taxon>
        <taxon>Mycobacteriales</taxon>
        <taxon>Mycobacteriaceae</taxon>
        <taxon>Mycolicibacterium</taxon>
    </lineage>
</organism>
<dbReference type="GO" id="GO:0120147">
    <property type="term" value="F:formylglycine-generating oxidase activity"/>
    <property type="evidence" value="ECO:0007669"/>
    <property type="project" value="TreeGrafter"/>
</dbReference>
<evidence type="ECO:0000259" key="1">
    <source>
        <dbReference type="Pfam" id="PF03781"/>
    </source>
</evidence>
<dbReference type="InterPro" id="IPR005532">
    <property type="entry name" value="SUMF_dom"/>
</dbReference>
<dbReference type="InterPro" id="IPR042095">
    <property type="entry name" value="SUMF_sf"/>
</dbReference>
<evidence type="ECO:0000313" key="3">
    <source>
        <dbReference type="Proteomes" id="UP000466517"/>
    </source>
</evidence>
<dbReference type="PANTHER" id="PTHR23150:SF19">
    <property type="entry name" value="FORMYLGLYCINE-GENERATING ENZYME"/>
    <property type="match status" value="1"/>
</dbReference>
<dbReference type="PANTHER" id="PTHR23150">
    <property type="entry name" value="SULFATASE MODIFYING FACTOR 1, 2"/>
    <property type="match status" value="1"/>
</dbReference>
<dbReference type="SUPFAM" id="SSF56436">
    <property type="entry name" value="C-type lectin-like"/>
    <property type="match status" value="1"/>
</dbReference>
<dbReference type="InterPro" id="IPR051043">
    <property type="entry name" value="Sulfatase_Mod_Factor_Kinase"/>
</dbReference>
<dbReference type="EMBL" id="AP022610">
    <property type="protein sequence ID" value="BBZ30158.1"/>
    <property type="molecule type" value="Genomic_DNA"/>
</dbReference>
<evidence type="ECO:0000313" key="2">
    <source>
        <dbReference type="EMBL" id="BBZ30158.1"/>
    </source>
</evidence>
<reference evidence="2 3" key="1">
    <citation type="journal article" date="2019" name="Emerg. Microbes Infect.">
        <title>Comprehensive subspecies identification of 175 nontuberculous mycobacteria species based on 7547 genomic profiles.</title>
        <authorList>
            <person name="Matsumoto Y."/>
            <person name="Kinjo T."/>
            <person name="Motooka D."/>
            <person name="Nabeya D."/>
            <person name="Jung N."/>
            <person name="Uechi K."/>
            <person name="Horii T."/>
            <person name="Iida T."/>
            <person name="Fujita J."/>
            <person name="Nakamura S."/>
        </authorList>
    </citation>
    <scope>NUCLEOTIDE SEQUENCE [LARGE SCALE GENOMIC DNA]</scope>
    <source>
        <strain evidence="2 3">JCM 13574</strain>
    </source>
</reference>
<accession>A0A7I7XLN8</accession>
<dbReference type="Gene3D" id="3.90.1580.10">
    <property type="entry name" value="paralog of FGE (formylglycine-generating enzyme)"/>
    <property type="match status" value="1"/>
</dbReference>
<feature type="domain" description="Sulfatase-modifying factor enzyme-like" evidence="1">
    <location>
        <begin position="9"/>
        <end position="286"/>
    </location>
</feature>
<dbReference type="Proteomes" id="UP000466517">
    <property type="component" value="Chromosome"/>
</dbReference>
<dbReference type="KEGG" id="mmag:MMAD_44530"/>
<sequence>MAWVPPQTTIVGSDDHYPEEAPAHEVTVAGFWIDRHQVTNAQYAEFVDATGYVTVAERAVDPADYPGAPPENLQPGSMVFTRPAGPVDLRHMSLWWRWMPGASWRHPRGPRSSFTGREDHPVVHVAQADADAYATWAGRALPTEAEWEVAARGGLRAATYTWGDQPEPPGTRLANYWHGEFPHLPDTGYGRTTAVGSFPPNDYGLHDMAGNVWEWTSDWYGPDRVHGACCAAQSHDPQQPQFAIPRRVVKGGSFLCADSYCLRYRPAARRPQMVDTGMSHIGFRCVVR</sequence>
<name>A0A7I7XLN8_9MYCO</name>
<dbReference type="InterPro" id="IPR016187">
    <property type="entry name" value="CTDL_fold"/>
</dbReference>
<keyword evidence="3" id="KW-1185">Reference proteome</keyword>
<dbReference type="Pfam" id="PF03781">
    <property type="entry name" value="FGE-sulfatase"/>
    <property type="match status" value="1"/>
</dbReference>
<protein>
    <recommendedName>
        <fullName evidence="1">Sulfatase-modifying factor enzyme-like domain-containing protein</fullName>
    </recommendedName>
</protein>
<dbReference type="RefSeq" id="WP_163744361.1">
    <property type="nucleotide sequence ID" value="NZ_AP022610.1"/>
</dbReference>
<proteinExistence type="predicted"/>
<dbReference type="AlphaFoldDB" id="A0A7I7XLN8"/>